<dbReference type="InterPro" id="IPR002921">
    <property type="entry name" value="Fungal_lipase-type"/>
</dbReference>
<organism evidence="2 3">
    <name type="scientific">Paenibacillus amylolyticus</name>
    <dbReference type="NCBI Taxonomy" id="1451"/>
    <lineage>
        <taxon>Bacteria</taxon>
        <taxon>Bacillati</taxon>
        <taxon>Bacillota</taxon>
        <taxon>Bacilli</taxon>
        <taxon>Bacillales</taxon>
        <taxon>Paenibacillaceae</taxon>
        <taxon>Paenibacillus</taxon>
    </lineage>
</organism>
<gene>
    <name evidence="2" type="ORF">J2W91_004127</name>
</gene>
<evidence type="ECO:0000313" key="3">
    <source>
        <dbReference type="Proteomes" id="UP001254832"/>
    </source>
</evidence>
<reference evidence="2" key="1">
    <citation type="submission" date="2023-07" db="EMBL/GenBank/DDBJ databases">
        <title>Sorghum-associated microbial communities from plants grown in Nebraska, USA.</title>
        <authorList>
            <person name="Schachtman D."/>
        </authorList>
    </citation>
    <scope>NUCLEOTIDE SEQUENCE</scope>
    <source>
        <strain evidence="2">BE80</strain>
    </source>
</reference>
<dbReference type="RefSeq" id="WP_310142964.1">
    <property type="nucleotide sequence ID" value="NZ_JAVDTR010000012.1"/>
</dbReference>
<accession>A0AAP5H3F6</accession>
<dbReference type="SUPFAM" id="SSF53474">
    <property type="entry name" value="alpha/beta-Hydrolases"/>
    <property type="match status" value="1"/>
</dbReference>
<comment type="caution">
    <text evidence="2">The sequence shown here is derived from an EMBL/GenBank/DDBJ whole genome shotgun (WGS) entry which is preliminary data.</text>
</comment>
<dbReference type="Proteomes" id="UP001254832">
    <property type="component" value="Unassembled WGS sequence"/>
</dbReference>
<dbReference type="InterPro" id="IPR029058">
    <property type="entry name" value="AB_hydrolase_fold"/>
</dbReference>
<evidence type="ECO:0000259" key="1">
    <source>
        <dbReference type="Pfam" id="PF01764"/>
    </source>
</evidence>
<dbReference type="Gene3D" id="3.40.50.1820">
    <property type="entry name" value="alpha/beta hydrolase"/>
    <property type="match status" value="1"/>
</dbReference>
<dbReference type="AlphaFoldDB" id="A0AAP5H3F6"/>
<evidence type="ECO:0000313" key="2">
    <source>
        <dbReference type="EMBL" id="MDR6725625.1"/>
    </source>
</evidence>
<feature type="domain" description="Fungal lipase-type" evidence="1">
    <location>
        <begin position="134"/>
        <end position="212"/>
    </location>
</feature>
<proteinExistence type="predicted"/>
<name>A0AAP5H3F6_PAEAM</name>
<protein>
    <recommendedName>
        <fullName evidence="1">Fungal lipase-type domain-containing protein</fullName>
    </recommendedName>
</protein>
<dbReference type="EMBL" id="JAVDTR010000012">
    <property type="protein sequence ID" value="MDR6725625.1"/>
    <property type="molecule type" value="Genomic_DNA"/>
</dbReference>
<sequence length="453" mass="50858">MDTYITDKTYKEISELAYLNLKEGYYPDTLDSAKWKVIEPDGAKLHRKSGFDAVVLKNDHTDQIVIGYRGTEPEGALKDKFVDWETDAFDVVGGRTRRLEDAITDPERYNILKNSPFKLILDNHSWENNQFHQAEELYETVQKAYPDSEISLTGHSLGGGLAQYVAARHDLSGMTYSAPSVMNLLDDVSLAKVNEGLFDNKMYNVVHPSDSVGAGGISEYDRHVGQTVYKGQDFETANAMYQNWKFHMQLKIPFQPLGANSPLIVQDVGFGVDLDKLQVGNIYRLLDSFSKDEGKGYHSMKQYEFDKDGNLVGPLIDRSTGERLDISPRWTANQKAMAEFSNMMSGVVASFISASVGSVKGSGSGRIQLTPEELAHSAREMRLSLNGFSSDVQTSIQMFQNHISTSESHSFTPIAYNATATLQQINRWYQTSINDIADYIDRKREDFVIADRQ</sequence>
<dbReference type="Pfam" id="PF01764">
    <property type="entry name" value="Lipase_3"/>
    <property type="match status" value="1"/>
</dbReference>
<dbReference type="GO" id="GO:0006629">
    <property type="term" value="P:lipid metabolic process"/>
    <property type="evidence" value="ECO:0007669"/>
    <property type="project" value="InterPro"/>
</dbReference>